<evidence type="ECO:0000256" key="1">
    <source>
        <dbReference type="ARBA" id="ARBA00005679"/>
    </source>
</evidence>
<keyword evidence="4" id="KW-1185">Reference proteome</keyword>
<protein>
    <submittedName>
        <fullName evidence="3">Gamma interferon inducible lysosomal thiol reductase GILT</fullName>
    </submittedName>
</protein>
<name>A0A1R3IQV8_COCAP</name>
<dbReference type="Proteomes" id="UP000188268">
    <property type="component" value="Unassembled WGS sequence"/>
</dbReference>
<evidence type="ECO:0000313" key="4">
    <source>
        <dbReference type="Proteomes" id="UP000188268"/>
    </source>
</evidence>
<gene>
    <name evidence="3" type="ORF">CCACVL1_10507</name>
</gene>
<comment type="caution">
    <text evidence="3">The sequence shown here is derived from an EMBL/GenBank/DDBJ whole genome shotgun (WGS) entry which is preliminary data.</text>
</comment>
<proteinExistence type="inferred from homology"/>
<dbReference type="OMA" id="FLNCFNM"/>
<organism evidence="3 4">
    <name type="scientific">Corchorus capsularis</name>
    <name type="common">Jute</name>
    <dbReference type="NCBI Taxonomy" id="210143"/>
    <lineage>
        <taxon>Eukaryota</taxon>
        <taxon>Viridiplantae</taxon>
        <taxon>Streptophyta</taxon>
        <taxon>Embryophyta</taxon>
        <taxon>Tracheophyta</taxon>
        <taxon>Spermatophyta</taxon>
        <taxon>Magnoliopsida</taxon>
        <taxon>eudicotyledons</taxon>
        <taxon>Gunneridae</taxon>
        <taxon>Pentapetalae</taxon>
        <taxon>rosids</taxon>
        <taxon>malvids</taxon>
        <taxon>Malvales</taxon>
        <taxon>Malvaceae</taxon>
        <taxon>Grewioideae</taxon>
        <taxon>Apeibeae</taxon>
        <taxon>Corchorus</taxon>
    </lineage>
</organism>
<dbReference type="AlphaFoldDB" id="A0A1R3IQV8"/>
<dbReference type="GO" id="GO:0016671">
    <property type="term" value="F:oxidoreductase activity, acting on a sulfur group of donors, disulfide as acceptor"/>
    <property type="evidence" value="ECO:0007669"/>
    <property type="project" value="InterPro"/>
</dbReference>
<dbReference type="InterPro" id="IPR004911">
    <property type="entry name" value="Interferon-induced_GILT"/>
</dbReference>
<reference evidence="3 4" key="1">
    <citation type="submission" date="2013-09" db="EMBL/GenBank/DDBJ databases">
        <title>Corchorus capsularis genome sequencing.</title>
        <authorList>
            <person name="Alam M."/>
            <person name="Haque M.S."/>
            <person name="Islam M.S."/>
            <person name="Emdad E.M."/>
            <person name="Islam M.M."/>
            <person name="Ahmed B."/>
            <person name="Halim A."/>
            <person name="Hossen Q.M.M."/>
            <person name="Hossain M.Z."/>
            <person name="Ahmed R."/>
            <person name="Khan M.M."/>
            <person name="Islam R."/>
            <person name="Rashid M.M."/>
            <person name="Khan S.A."/>
            <person name="Rahman M.S."/>
            <person name="Alam M."/>
        </authorList>
    </citation>
    <scope>NUCLEOTIDE SEQUENCE [LARGE SCALE GENOMIC DNA]</scope>
    <source>
        <strain evidence="4">cv. CVL-1</strain>
        <tissue evidence="3">Whole seedling</tissue>
    </source>
</reference>
<dbReference type="PANTHER" id="PTHR13234">
    <property type="entry name" value="GAMMA-INTERFERON INDUCIBLE LYSOSOMAL THIOL REDUCTASE GILT"/>
    <property type="match status" value="1"/>
</dbReference>
<dbReference type="PANTHER" id="PTHR13234:SF27">
    <property type="entry name" value="GAMMA INTERFERON INDUCIBLE LYSOSOMAL THIOL REDUCTASE"/>
    <property type="match status" value="1"/>
</dbReference>
<accession>A0A1R3IQV8</accession>
<dbReference type="Gramene" id="OMO84951">
    <property type="protein sequence ID" value="OMO84951"/>
    <property type="gene ID" value="CCACVL1_10507"/>
</dbReference>
<evidence type="ECO:0000313" key="3">
    <source>
        <dbReference type="EMBL" id="OMO84951.1"/>
    </source>
</evidence>
<dbReference type="STRING" id="210143.A0A1R3IQV8"/>
<dbReference type="Pfam" id="PF03227">
    <property type="entry name" value="GILT"/>
    <property type="match status" value="1"/>
</dbReference>
<keyword evidence="2" id="KW-0325">Glycoprotein</keyword>
<sequence length="187" mass="20934">MGSFRNDAGIFKVSSSNSSSEKVNVSIYYEALCLRCAKFIVNKLENVFENGLISIIKLRLVPWGDSYISKSNDTIICKVNKHYGLIYCIEFLAIEGRQKEWETCFDSLGLPEEHILDCYNSGKGRTLELAYANETAHLSPPHAYSPWVVVNNQSLGNDYANFAAYICKAYQGNAPPPSCKSLPPYIK</sequence>
<dbReference type="OrthoDB" id="958254at2759"/>
<comment type="similarity">
    <text evidence="1">Belongs to the GILT family.</text>
</comment>
<evidence type="ECO:0000256" key="2">
    <source>
        <dbReference type="ARBA" id="ARBA00023180"/>
    </source>
</evidence>
<dbReference type="EMBL" id="AWWV01009655">
    <property type="protein sequence ID" value="OMO84951.1"/>
    <property type="molecule type" value="Genomic_DNA"/>
</dbReference>